<gene>
    <name evidence="1" type="ORF">MKZ38_007513</name>
</gene>
<dbReference type="EMBL" id="JAKWBI020000493">
    <property type="protein sequence ID" value="KAJ2894474.1"/>
    <property type="molecule type" value="Genomic_DNA"/>
</dbReference>
<evidence type="ECO:0000313" key="1">
    <source>
        <dbReference type="EMBL" id="KAJ2894474.1"/>
    </source>
</evidence>
<comment type="caution">
    <text evidence="1">The sequence shown here is derived from an EMBL/GenBank/DDBJ whole genome shotgun (WGS) entry which is preliminary data.</text>
</comment>
<organism evidence="1 2">
    <name type="scientific">Zalerion maritima</name>
    <dbReference type="NCBI Taxonomy" id="339359"/>
    <lineage>
        <taxon>Eukaryota</taxon>
        <taxon>Fungi</taxon>
        <taxon>Dikarya</taxon>
        <taxon>Ascomycota</taxon>
        <taxon>Pezizomycotina</taxon>
        <taxon>Sordariomycetes</taxon>
        <taxon>Lulworthiomycetidae</taxon>
        <taxon>Lulworthiales</taxon>
        <taxon>Lulworthiaceae</taxon>
        <taxon>Zalerion</taxon>
    </lineage>
</organism>
<keyword evidence="2" id="KW-1185">Reference proteome</keyword>
<dbReference type="Proteomes" id="UP001201980">
    <property type="component" value="Unassembled WGS sequence"/>
</dbReference>
<sequence length="170" mass="19258">MKRLDWLCDFREMRVSNDSFYSRQATDDGESFLADGTLALRLDEDRVRRIANCSGDGVLGLSGVSEFTTKIGGLRGEHHALREEVKKLSGHVWNDADNEALLSLTFDTSGVSDVQGMRCVVIERTYNKQQHYTLPVGRLRESMNIYERVGVGVIHRRQILEGSELEVRII</sequence>
<evidence type="ECO:0000313" key="2">
    <source>
        <dbReference type="Proteomes" id="UP001201980"/>
    </source>
</evidence>
<protein>
    <submittedName>
        <fullName evidence="1">Uncharacterized protein</fullName>
    </submittedName>
</protein>
<proteinExistence type="predicted"/>
<dbReference type="AlphaFoldDB" id="A0AAD5RHL8"/>
<reference evidence="1" key="1">
    <citation type="submission" date="2022-07" db="EMBL/GenBank/DDBJ databases">
        <title>Draft genome sequence of Zalerion maritima ATCC 34329, a (micro)plastics degrading marine fungus.</title>
        <authorList>
            <person name="Paco A."/>
            <person name="Goncalves M.F.M."/>
            <person name="Rocha-Santos T.A.P."/>
            <person name="Alves A."/>
        </authorList>
    </citation>
    <scope>NUCLEOTIDE SEQUENCE</scope>
    <source>
        <strain evidence="1">ATCC 34329</strain>
    </source>
</reference>
<accession>A0AAD5RHL8</accession>
<name>A0AAD5RHL8_9PEZI</name>